<sequence length="68" mass="8053">MYTCHDQISKVNHKIEGDSILFIWRIYLKINEIDQKSKIRISFITKNGSLIEQVVKNLQQQGIKECFK</sequence>
<protein>
    <submittedName>
        <fullName evidence="1">Uncharacterized protein</fullName>
    </submittedName>
</protein>
<evidence type="ECO:0000313" key="2">
    <source>
        <dbReference type="Proteomes" id="UP000187046"/>
    </source>
</evidence>
<keyword evidence="2" id="KW-1185">Reference proteome</keyword>
<dbReference type="Proteomes" id="UP000187046">
    <property type="component" value="Unassembled WGS sequence"/>
</dbReference>
<evidence type="ECO:0000313" key="1">
    <source>
        <dbReference type="EMBL" id="OMI30727.1"/>
    </source>
</evidence>
<name>A0ABX3IAP2_9BACI</name>
<organism evidence="1 2">
    <name type="scientific">Bacillus haynesii</name>
    <dbReference type="NCBI Taxonomy" id="1925021"/>
    <lineage>
        <taxon>Bacteria</taxon>
        <taxon>Bacillati</taxon>
        <taxon>Bacillota</taxon>
        <taxon>Bacilli</taxon>
        <taxon>Bacillales</taxon>
        <taxon>Bacillaceae</taxon>
        <taxon>Bacillus</taxon>
    </lineage>
</organism>
<accession>A0ABX3IAP2</accession>
<proteinExistence type="predicted"/>
<dbReference type="EMBL" id="MRBL01000001">
    <property type="protein sequence ID" value="OMI30727.1"/>
    <property type="molecule type" value="Genomic_DNA"/>
</dbReference>
<gene>
    <name evidence="1" type="ORF">BTA31_01325</name>
</gene>
<comment type="caution">
    <text evidence="1">The sequence shown here is derived from an EMBL/GenBank/DDBJ whole genome shotgun (WGS) entry which is preliminary data.</text>
</comment>
<reference evidence="1 2" key="1">
    <citation type="submission" date="2016-12" db="EMBL/GenBank/DDBJ databases">
        <title>Bacillus phylogenomics.</title>
        <authorList>
            <person name="Dunlap C."/>
        </authorList>
    </citation>
    <scope>NUCLEOTIDE SEQUENCE [LARGE SCALE GENOMIC DNA]</scope>
    <source>
        <strain evidence="1 2">NRRL B-41327</strain>
    </source>
</reference>